<accession>A0A106Q058</accession>
<evidence type="ECO:0000313" key="2">
    <source>
        <dbReference type="Proteomes" id="UP000060630"/>
    </source>
</evidence>
<name>A0A106Q058_9BURK</name>
<evidence type="ECO:0000313" key="1">
    <source>
        <dbReference type="EMBL" id="KWA77681.1"/>
    </source>
</evidence>
<protein>
    <submittedName>
        <fullName evidence="1">Uncharacterized protein</fullName>
    </submittedName>
</protein>
<dbReference type="Proteomes" id="UP000060630">
    <property type="component" value="Unassembled WGS sequence"/>
</dbReference>
<comment type="caution">
    <text evidence="1">The sequence shown here is derived from an EMBL/GenBank/DDBJ whole genome shotgun (WGS) entry which is preliminary data.</text>
</comment>
<proteinExistence type="predicted"/>
<dbReference type="AlphaFoldDB" id="A0A106Q058"/>
<dbReference type="EMBL" id="LPHD01000153">
    <property type="protein sequence ID" value="KWA77681.1"/>
    <property type="molecule type" value="Genomic_DNA"/>
</dbReference>
<dbReference type="RefSeq" id="WP_060193064.1">
    <property type="nucleotide sequence ID" value="NZ_LPHD01000153.1"/>
</dbReference>
<gene>
    <name evidence="1" type="ORF">WL29_34050</name>
</gene>
<sequence length="93" mass="9953">MAFLLAERATSAAVSRRIARDADSHSARDGTGKDYGATRLEAACSRAIDLKASNYRFIASTLKNGLESKAETAAAQAELPLVHANVRGPSYYH</sequence>
<reference evidence="1 2" key="1">
    <citation type="submission" date="2015-11" db="EMBL/GenBank/DDBJ databases">
        <title>Expanding the genomic diversity of Burkholderia species for the development of highly accurate diagnostics.</title>
        <authorList>
            <person name="Sahl J."/>
            <person name="Keim P."/>
            <person name="Wagner D."/>
        </authorList>
    </citation>
    <scope>NUCLEOTIDE SEQUENCE [LARGE SCALE GENOMIC DNA]</scope>
    <source>
        <strain evidence="1 2">MSMB2087WGS</strain>
    </source>
</reference>
<organism evidence="1 2">
    <name type="scientific">Burkholderia ubonensis</name>
    <dbReference type="NCBI Taxonomy" id="101571"/>
    <lineage>
        <taxon>Bacteria</taxon>
        <taxon>Pseudomonadati</taxon>
        <taxon>Pseudomonadota</taxon>
        <taxon>Betaproteobacteria</taxon>
        <taxon>Burkholderiales</taxon>
        <taxon>Burkholderiaceae</taxon>
        <taxon>Burkholderia</taxon>
        <taxon>Burkholderia cepacia complex</taxon>
    </lineage>
</organism>